<dbReference type="PANTHER" id="PTHR42693:SF42">
    <property type="entry name" value="ARYLSULFATASE G"/>
    <property type="match status" value="1"/>
</dbReference>
<keyword evidence="4" id="KW-0732">Signal</keyword>
<proteinExistence type="inferred from homology"/>
<dbReference type="CDD" id="cd16144">
    <property type="entry name" value="ARS_like"/>
    <property type="match status" value="1"/>
</dbReference>
<dbReference type="Gene3D" id="3.30.1120.10">
    <property type="match status" value="1"/>
</dbReference>
<evidence type="ECO:0000256" key="1">
    <source>
        <dbReference type="ARBA" id="ARBA00001913"/>
    </source>
</evidence>
<dbReference type="EMBL" id="BARS01010180">
    <property type="protein sequence ID" value="GAF90669.1"/>
    <property type="molecule type" value="Genomic_DNA"/>
</dbReference>
<dbReference type="GO" id="GO:0004065">
    <property type="term" value="F:arylsulfatase activity"/>
    <property type="evidence" value="ECO:0007669"/>
    <property type="project" value="TreeGrafter"/>
</dbReference>
<evidence type="ECO:0000256" key="6">
    <source>
        <dbReference type="ARBA" id="ARBA00022837"/>
    </source>
</evidence>
<gene>
    <name evidence="8" type="ORF">S01H1_18945</name>
</gene>
<dbReference type="InterPro" id="IPR000917">
    <property type="entry name" value="Sulfatase_N"/>
</dbReference>
<organism evidence="8">
    <name type="scientific">marine sediment metagenome</name>
    <dbReference type="NCBI Taxonomy" id="412755"/>
    <lineage>
        <taxon>unclassified sequences</taxon>
        <taxon>metagenomes</taxon>
        <taxon>ecological metagenomes</taxon>
    </lineage>
</organism>
<evidence type="ECO:0000256" key="4">
    <source>
        <dbReference type="ARBA" id="ARBA00022729"/>
    </source>
</evidence>
<keyword evidence="6" id="KW-0106">Calcium</keyword>
<dbReference type="SUPFAM" id="SSF53649">
    <property type="entry name" value="Alkaline phosphatase-like"/>
    <property type="match status" value="1"/>
</dbReference>
<keyword evidence="3" id="KW-0479">Metal-binding</keyword>
<sequence>IEGRPGEYLTDRLTDESLRFLEANSNKPFLLYLSHYAVHTPLQSKKELAAKYKAKAENLPVKGPRFVPEGEREARQVQDHAVYAGMVQSVDESVGRVMKKLEELGVADNTVVIFMSDNGGLSTSEGSPTSNVPLRAGKGWLYEGGIREPMIIKWPGVVKPGSVCNEPVTSTDFYPTMLEMAGLSLRPKQHRDGVSLVPLLRQTGKPRRKAIYWHYPHYGNQGGSPGGAVRAGDYKLIEFYEDNRVEMYNLKDDVGEKHDLSAEMPRKAAQLRKMLHDWRKAVDAQMPKPNPAYKAKTGKNRT</sequence>
<dbReference type="GO" id="GO:0046872">
    <property type="term" value="F:metal ion binding"/>
    <property type="evidence" value="ECO:0007669"/>
    <property type="project" value="UniProtKB-KW"/>
</dbReference>
<keyword evidence="5" id="KW-0378">Hydrolase</keyword>
<evidence type="ECO:0000256" key="5">
    <source>
        <dbReference type="ARBA" id="ARBA00022801"/>
    </source>
</evidence>
<reference evidence="8" key="1">
    <citation type="journal article" date="2014" name="Front. Microbiol.">
        <title>High frequency of phylogenetically diverse reductive dehalogenase-homologous genes in deep subseafloor sedimentary metagenomes.</title>
        <authorList>
            <person name="Kawai M."/>
            <person name="Futagami T."/>
            <person name="Toyoda A."/>
            <person name="Takaki Y."/>
            <person name="Nishi S."/>
            <person name="Hori S."/>
            <person name="Arai W."/>
            <person name="Tsubouchi T."/>
            <person name="Morono Y."/>
            <person name="Uchiyama I."/>
            <person name="Ito T."/>
            <person name="Fujiyama A."/>
            <person name="Inagaki F."/>
            <person name="Takami H."/>
        </authorList>
    </citation>
    <scope>NUCLEOTIDE SEQUENCE</scope>
    <source>
        <strain evidence="8">Expedition CK06-06</strain>
    </source>
</reference>
<accession>X0TBR8</accession>
<protein>
    <recommendedName>
        <fullName evidence="7">Sulfatase N-terminal domain-containing protein</fullName>
    </recommendedName>
</protein>
<feature type="domain" description="Sulfatase N-terminal" evidence="7">
    <location>
        <begin position="6"/>
        <end position="182"/>
    </location>
</feature>
<name>X0TBR8_9ZZZZ</name>
<evidence type="ECO:0000313" key="8">
    <source>
        <dbReference type="EMBL" id="GAF90669.1"/>
    </source>
</evidence>
<comment type="caution">
    <text evidence="8">The sequence shown here is derived from an EMBL/GenBank/DDBJ whole genome shotgun (WGS) entry which is preliminary data.</text>
</comment>
<evidence type="ECO:0000256" key="2">
    <source>
        <dbReference type="ARBA" id="ARBA00008779"/>
    </source>
</evidence>
<dbReference type="AlphaFoldDB" id="X0TBR8"/>
<dbReference type="Gene3D" id="3.40.720.10">
    <property type="entry name" value="Alkaline Phosphatase, subunit A"/>
    <property type="match status" value="1"/>
</dbReference>
<comment type="cofactor">
    <cofactor evidence="1">
        <name>Ca(2+)</name>
        <dbReference type="ChEBI" id="CHEBI:29108"/>
    </cofactor>
</comment>
<dbReference type="Pfam" id="PF00884">
    <property type="entry name" value="Sulfatase"/>
    <property type="match status" value="1"/>
</dbReference>
<comment type="similarity">
    <text evidence="2">Belongs to the sulfatase family.</text>
</comment>
<feature type="non-terminal residue" evidence="8">
    <location>
        <position position="1"/>
    </location>
</feature>
<dbReference type="PANTHER" id="PTHR42693">
    <property type="entry name" value="ARYLSULFATASE FAMILY MEMBER"/>
    <property type="match status" value="1"/>
</dbReference>
<dbReference type="InterPro" id="IPR050738">
    <property type="entry name" value="Sulfatase"/>
</dbReference>
<evidence type="ECO:0000259" key="7">
    <source>
        <dbReference type="Pfam" id="PF00884"/>
    </source>
</evidence>
<evidence type="ECO:0000256" key="3">
    <source>
        <dbReference type="ARBA" id="ARBA00022723"/>
    </source>
</evidence>
<dbReference type="InterPro" id="IPR017850">
    <property type="entry name" value="Alkaline_phosphatase_core_sf"/>
</dbReference>